<organism evidence="1 2">
    <name type="scientific">Lysinibacillus telephonicus</name>
    <dbReference type="NCBI Taxonomy" id="1714840"/>
    <lineage>
        <taxon>Bacteria</taxon>
        <taxon>Bacillati</taxon>
        <taxon>Bacillota</taxon>
        <taxon>Bacilli</taxon>
        <taxon>Bacillales</taxon>
        <taxon>Bacillaceae</taxon>
        <taxon>Lysinibacillus</taxon>
    </lineage>
</organism>
<name>A0A431UWV1_9BACI</name>
<dbReference type="Proteomes" id="UP000276349">
    <property type="component" value="Unassembled WGS sequence"/>
</dbReference>
<proteinExistence type="predicted"/>
<protein>
    <submittedName>
        <fullName evidence="1">DUF2642 domain-containing protein</fullName>
    </submittedName>
</protein>
<dbReference type="Pfam" id="PF10842">
    <property type="entry name" value="DUF2642"/>
    <property type="match status" value="1"/>
</dbReference>
<keyword evidence="2" id="KW-1185">Reference proteome</keyword>
<evidence type="ECO:0000313" key="1">
    <source>
        <dbReference type="EMBL" id="RTQ95869.1"/>
    </source>
</evidence>
<sequence length="66" mass="7583">MSPYFNETAKNLIGQKITVQTSDKIVQQGILRHVLPQYIVLEIGQVPFFIHTEQIIWLSLDGPNNF</sequence>
<dbReference type="InterPro" id="IPR020139">
    <property type="entry name" value="DUF2642"/>
</dbReference>
<accession>A0A431UWV1</accession>
<evidence type="ECO:0000313" key="2">
    <source>
        <dbReference type="Proteomes" id="UP000276349"/>
    </source>
</evidence>
<reference evidence="1 2" key="1">
    <citation type="submission" date="2018-12" db="EMBL/GenBank/DDBJ databases">
        <authorList>
            <person name="Yu L."/>
        </authorList>
    </citation>
    <scope>NUCLEOTIDE SEQUENCE [LARGE SCALE GENOMIC DNA]</scope>
    <source>
        <strain evidence="1 2">S5H2222</strain>
    </source>
</reference>
<dbReference type="EMBL" id="RXNR01000004">
    <property type="protein sequence ID" value="RTQ95869.1"/>
    <property type="molecule type" value="Genomic_DNA"/>
</dbReference>
<comment type="caution">
    <text evidence="1">The sequence shown here is derived from an EMBL/GenBank/DDBJ whole genome shotgun (WGS) entry which is preliminary data.</text>
</comment>
<dbReference type="OrthoDB" id="2439488at2"/>
<dbReference type="AlphaFoldDB" id="A0A431UWV1"/>
<gene>
    <name evidence="1" type="ORF">EKG35_02415</name>
</gene>